<proteinExistence type="predicted"/>
<organism evidence="2 3">
    <name type="scientific">Ramazzottius varieornatus</name>
    <name type="common">Water bear</name>
    <name type="synonym">Tardigrade</name>
    <dbReference type="NCBI Taxonomy" id="947166"/>
    <lineage>
        <taxon>Eukaryota</taxon>
        <taxon>Metazoa</taxon>
        <taxon>Ecdysozoa</taxon>
        <taxon>Tardigrada</taxon>
        <taxon>Eutardigrada</taxon>
        <taxon>Parachela</taxon>
        <taxon>Hypsibioidea</taxon>
        <taxon>Ramazzottiidae</taxon>
        <taxon>Ramazzottius</taxon>
    </lineage>
</organism>
<feature type="compositionally biased region" description="Basic residues" evidence="1">
    <location>
        <begin position="1"/>
        <end position="13"/>
    </location>
</feature>
<gene>
    <name evidence="2" type="primary">RvY_15558-1</name>
    <name evidence="2" type="synonym">RvY_15558.1</name>
    <name evidence="2" type="ORF">RvY_15558</name>
</gene>
<evidence type="ECO:0000313" key="2">
    <source>
        <dbReference type="EMBL" id="GAV05420.1"/>
    </source>
</evidence>
<sequence length="89" mass="9922">MRTCKRSARGRGRKTAEGRREVADPGRLSRIPRAYHPRAAVPDFRSNCKLPTAYCQSAFGANVAPTSIRKMLRSGRCVHHDILCPESTL</sequence>
<protein>
    <submittedName>
        <fullName evidence="2">Uncharacterized protein</fullName>
    </submittedName>
</protein>
<feature type="region of interest" description="Disordered" evidence="1">
    <location>
        <begin position="1"/>
        <end position="30"/>
    </location>
</feature>
<reference evidence="2 3" key="1">
    <citation type="journal article" date="2016" name="Nat. Commun.">
        <title>Extremotolerant tardigrade genome and improved radiotolerance of human cultured cells by tardigrade-unique protein.</title>
        <authorList>
            <person name="Hashimoto T."/>
            <person name="Horikawa D.D."/>
            <person name="Saito Y."/>
            <person name="Kuwahara H."/>
            <person name="Kozuka-Hata H."/>
            <person name="Shin-I T."/>
            <person name="Minakuchi Y."/>
            <person name="Ohishi K."/>
            <person name="Motoyama A."/>
            <person name="Aizu T."/>
            <person name="Enomoto A."/>
            <person name="Kondo K."/>
            <person name="Tanaka S."/>
            <person name="Hara Y."/>
            <person name="Koshikawa S."/>
            <person name="Sagara H."/>
            <person name="Miura T."/>
            <person name="Yokobori S."/>
            <person name="Miyagawa K."/>
            <person name="Suzuki Y."/>
            <person name="Kubo T."/>
            <person name="Oyama M."/>
            <person name="Kohara Y."/>
            <person name="Fujiyama A."/>
            <person name="Arakawa K."/>
            <person name="Katayama T."/>
            <person name="Toyoda A."/>
            <person name="Kunieda T."/>
        </authorList>
    </citation>
    <scope>NUCLEOTIDE SEQUENCE [LARGE SCALE GENOMIC DNA]</scope>
    <source>
        <strain evidence="2 3">YOKOZUNA-1</strain>
    </source>
</reference>
<evidence type="ECO:0000256" key="1">
    <source>
        <dbReference type="SAM" id="MobiDB-lite"/>
    </source>
</evidence>
<keyword evidence="3" id="KW-1185">Reference proteome</keyword>
<dbReference type="EMBL" id="BDGG01000012">
    <property type="protein sequence ID" value="GAV05420.1"/>
    <property type="molecule type" value="Genomic_DNA"/>
</dbReference>
<accession>A0A1D1VVC4</accession>
<dbReference type="AlphaFoldDB" id="A0A1D1VVC4"/>
<evidence type="ECO:0000313" key="3">
    <source>
        <dbReference type="Proteomes" id="UP000186922"/>
    </source>
</evidence>
<name>A0A1D1VVC4_RAMVA</name>
<feature type="compositionally biased region" description="Basic and acidic residues" evidence="1">
    <location>
        <begin position="14"/>
        <end position="24"/>
    </location>
</feature>
<comment type="caution">
    <text evidence="2">The sequence shown here is derived from an EMBL/GenBank/DDBJ whole genome shotgun (WGS) entry which is preliminary data.</text>
</comment>
<dbReference type="Proteomes" id="UP000186922">
    <property type="component" value="Unassembled WGS sequence"/>
</dbReference>